<name>A0A8K0CTL2_IGNLU</name>
<reference evidence="1" key="1">
    <citation type="submission" date="2019-08" db="EMBL/GenBank/DDBJ databases">
        <title>The genome of the North American firefly Photinus pyralis.</title>
        <authorList>
            <consortium name="Photinus pyralis genome working group"/>
            <person name="Fallon T.R."/>
            <person name="Sander Lower S.E."/>
            <person name="Weng J.-K."/>
        </authorList>
    </citation>
    <scope>NUCLEOTIDE SEQUENCE</scope>
    <source>
        <strain evidence="1">TRF0915ILg1</strain>
        <tissue evidence="1">Whole body</tissue>
    </source>
</reference>
<dbReference type="Proteomes" id="UP000801492">
    <property type="component" value="Unassembled WGS sequence"/>
</dbReference>
<comment type="caution">
    <text evidence="1">The sequence shown here is derived from an EMBL/GenBank/DDBJ whole genome shotgun (WGS) entry which is preliminary data.</text>
</comment>
<accession>A0A8K0CTL2</accession>
<gene>
    <name evidence="1" type="ORF">ILUMI_13867</name>
</gene>
<protein>
    <submittedName>
        <fullName evidence="1">Uncharacterized protein</fullName>
    </submittedName>
</protein>
<dbReference type="EMBL" id="VTPC01008819">
    <property type="protein sequence ID" value="KAF2892309.1"/>
    <property type="molecule type" value="Genomic_DNA"/>
</dbReference>
<sequence>MAENISSTDDSPRQVKEEYYQQLNDDTIPKHKEIMMAGDVTERIGAKQNDEVVGEYVRSKLEFASAVWNPDQIIHQDKIETVQNKFPKYLYYKAHGKYPGYNEYQDIRSEFKIDKLYNRRELGDICFIHKLINNRIDCPKLLPLGQLYVPAHGSRPRNILYIPKYRTNLRFCSPLIRLATVVNKISYETDIDIFDSSPYRLKNYYSNYFRSI</sequence>
<dbReference type="OrthoDB" id="7701049at2759"/>
<proteinExistence type="predicted"/>
<evidence type="ECO:0000313" key="1">
    <source>
        <dbReference type="EMBL" id="KAF2892309.1"/>
    </source>
</evidence>
<dbReference type="AlphaFoldDB" id="A0A8K0CTL2"/>
<keyword evidence="2" id="KW-1185">Reference proteome</keyword>
<organism evidence="1 2">
    <name type="scientific">Ignelater luminosus</name>
    <name type="common">Cucubano</name>
    <name type="synonym">Pyrophorus luminosus</name>
    <dbReference type="NCBI Taxonomy" id="2038154"/>
    <lineage>
        <taxon>Eukaryota</taxon>
        <taxon>Metazoa</taxon>
        <taxon>Ecdysozoa</taxon>
        <taxon>Arthropoda</taxon>
        <taxon>Hexapoda</taxon>
        <taxon>Insecta</taxon>
        <taxon>Pterygota</taxon>
        <taxon>Neoptera</taxon>
        <taxon>Endopterygota</taxon>
        <taxon>Coleoptera</taxon>
        <taxon>Polyphaga</taxon>
        <taxon>Elateriformia</taxon>
        <taxon>Elateroidea</taxon>
        <taxon>Elateridae</taxon>
        <taxon>Agrypninae</taxon>
        <taxon>Pyrophorini</taxon>
        <taxon>Ignelater</taxon>
    </lineage>
</organism>
<evidence type="ECO:0000313" key="2">
    <source>
        <dbReference type="Proteomes" id="UP000801492"/>
    </source>
</evidence>